<gene>
    <name evidence="1" type="ORF">I3517_13820</name>
</gene>
<name>A0A0E4AFW2_RHOER</name>
<comment type="caution">
    <text evidence="1">The sequence shown here is derived from an EMBL/GenBank/DDBJ whole genome shotgun (WGS) entry which is preliminary data.</text>
</comment>
<proteinExistence type="predicted"/>
<sequence>MSTETDTLAPALVAVVEATAALDAAMFDRSREGFIDVTALVDAFAAARAAARDAGHTEEDIDAAATPTN</sequence>
<accession>A0A0E4AFW2</accession>
<dbReference type="KEGG" id="reb:XU06_31050"/>
<keyword evidence="2" id="KW-1185">Reference proteome</keyword>
<dbReference type="RefSeq" id="WP_007734790.1">
    <property type="nucleotide sequence ID" value="NZ_BHXB01000003.1"/>
</dbReference>
<dbReference type="AlphaFoldDB" id="A0A0E4AFW2"/>
<organism evidence="1 2">
    <name type="scientific">Rhodococcus erythropolis</name>
    <name type="common">Arthrobacter picolinophilus</name>
    <dbReference type="NCBI Taxonomy" id="1833"/>
    <lineage>
        <taxon>Bacteria</taxon>
        <taxon>Bacillati</taxon>
        <taxon>Actinomycetota</taxon>
        <taxon>Actinomycetes</taxon>
        <taxon>Mycobacteriales</taxon>
        <taxon>Nocardiaceae</taxon>
        <taxon>Rhodococcus</taxon>
        <taxon>Rhodococcus erythropolis group</taxon>
    </lineage>
</organism>
<protein>
    <submittedName>
        <fullName evidence="1">Uncharacterized protein</fullName>
    </submittedName>
</protein>
<evidence type="ECO:0000313" key="2">
    <source>
        <dbReference type="Proteomes" id="UP000627573"/>
    </source>
</evidence>
<reference evidence="1 2" key="1">
    <citation type="submission" date="2020-12" db="EMBL/GenBank/DDBJ databases">
        <title>Draft genome sequence of furan degrading bacterial strain FUR100.</title>
        <authorList>
            <person name="Woiski C."/>
        </authorList>
    </citation>
    <scope>NUCLEOTIDE SEQUENCE [LARGE SCALE GENOMIC DNA]</scope>
    <source>
        <strain evidence="1 2">FUR100</strain>
    </source>
</reference>
<evidence type="ECO:0000313" key="1">
    <source>
        <dbReference type="EMBL" id="MBH5143686.1"/>
    </source>
</evidence>
<dbReference type="EMBL" id="JAECSB010000043">
    <property type="protein sequence ID" value="MBH5143686.1"/>
    <property type="molecule type" value="Genomic_DNA"/>
</dbReference>
<dbReference type="Proteomes" id="UP000627573">
    <property type="component" value="Unassembled WGS sequence"/>
</dbReference>